<comment type="subcellular location">
    <subcellularLocation>
        <location evidence="1">Cell membrane</location>
        <topology evidence="1">Multi-pass membrane protein</topology>
    </subcellularLocation>
    <subcellularLocation>
        <location evidence="5">Membrane</location>
        <topology evidence="5">Multi-pass membrane protein</topology>
    </subcellularLocation>
</comment>
<evidence type="ECO:0000256" key="3">
    <source>
        <dbReference type="ARBA" id="ARBA00022989"/>
    </source>
</evidence>
<evidence type="ECO:0000256" key="6">
    <source>
        <dbReference type="SAM" id="Phobius"/>
    </source>
</evidence>
<protein>
    <submittedName>
        <fullName evidence="8">Proton-conducting transporter membrane subunit</fullName>
    </submittedName>
</protein>
<feature type="domain" description="NADH:quinone oxidoreductase/Mrp antiporter transmembrane" evidence="7">
    <location>
        <begin position="135"/>
        <end position="338"/>
    </location>
</feature>
<feature type="transmembrane region" description="Helical" evidence="6">
    <location>
        <begin position="32"/>
        <end position="53"/>
    </location>
</feature>
<feature type="transmembrane region" description="Helical" evidence="6">
    <location>
        <begin position="86"/>
        <end position="105"/>
    </location>
</feature>
<feature type="transmembrane region" description="Helical" evidence="6">
    <location>
        <begin position="222"/>
        <end position="241"/>
    </location>
</feature>
<organism evidence="8 9">
    <name type="scientific">Paenibacillus thailandensis</name>
    <dbReference type="NCBI Taxonomy" id="393250"/>
    <lineage>
        <taxon>Bacteria</taxon>
        <taxon>Bacillati</taxon>
        <taxon>Bacillota</taxon>
        <taxon>Bacilli</taxon>
        <taxon>Bacillales</taxon>
        <taxon>Paenibacillaceae</taxon>
        <taxon>Paenibacillus</taxon>
    </lineage>
</organism>
<dbReference type="PANTHER" id="PTHR42829">
    <property type="entry name" value="NADH-UBIQUINONE OXIDOREDUCTASE CHAIN 5"/>
    <property type="match status" value="1"/>
</dbReference>
<keyword evidence="2 5" id="KW-0812">Transmembrane</keyword>
<dbReference type="RefSeq" id="WP_379279342.1">
    <property type="nucleotide sequence ID" value="NZ_JBHUGT010000055.1"/>
</dbReference>
<sequence>MDLFARFAWVIPVFPLLAFLVQLALGRGFRKGGMWVGCVGSLLSFVMSLLVGIGRLQPNAEDYSGSFDWIRLGEYSLQVRYEVTNMTAALLAAAALLGFAAYLSASFGKGEDDRTTVLFSYLSLFQFALLGLLLSGDLLTLFLFWEMAGAGAFLLIGYYYGDNTAVGAAKRMFMTTRLGSAALLLAIVTLFWRLPDHLLDFASMHNALQAGTESIGRGTAEWIALLVLAAGAAQGALIPFYRWSIEAAEERSFAAFLPVAALPAAAVFLVSRLYDLFGAAESAMQAAAVLGGATALAAAAFALAQREPLKAVAHLSVSQTGLAFMAFGFGSVTGAIFMAGTNILTIAWMRAAVLRSGTGRTQAWLTAAAALALAGFPPFVGYWSSSAALKAAFAYSPAWYAVAVAAMLLKAAAAVRAGYGARQAALRGNGSGKMSVPFSAIVVPAVLCTAAGLVETPWNGWLSVWLTGAEPAAGGNAAAAAGVWLSILAGILLGSLAHRRSSAGPAGEAPKPLMVRLLQQEMYIPKLCRKFPQASLRALGKAVQAFDDFLVGRRQP</sequence>
<dbReference type="Pfam" id="PF00361">
    <property type="entry name" value="Proton_antipo_M"/>
    <property type="match status" value="1"/>
</dbReference>
<evidence type="ECO:0000256" key="1">
    <source>
        <dbReference type="ARBA" id="ARBA00004651"/>
    </source>
</evidence>
<feature type="transmembrane region" description="Helical" evidence="6">
    <location>
        <begin position="6"/>
        <end position="25"/>
    </location>
</feature>
<feature type="transmembrane region" description="Helical" evidence="6">
    <location>
        <begin position="142"/>
        <end position="160"/>
    </location>
</feature>
<feature type="transmembrane region" description="Helical" evidence="6">
    <location>
        <begin position="474"/>
        <end position="493"/>
    </location>
</feature>
<feature type="transmembrane region" description="Helical" evidence="6">
    <location>
        <begin position="253"/>
        <end position="274"/>
    </location>
</feature>
<evidence type="ECO:0000313" key="9">
    <source>
        <dbReference type="Proteomes" id="UP001597493"/>
    </source>
</evidence>
<dbReference type="PANTHER" id="PTHR42829:SF2">
    <property type="entry name" value="NADH-UBIQUINONE OXIDOREDUCTASE CHAIN 5"/>
    <property type="match status" value="1"/>
</dbReference>
<keyword evidence="3 6" id="KW-1133">Transmembrane helix</keyword>
<evidence type="ECO:0000256" key="2">
    <source>
        <dbReference type="ARBA" id="ARBA00022692"/>
    </source>
</evidence>
<proteinExistence type="predicted"/>
<accession>A0ABW5R3N7</accession>
<dbReference type="InterPro" id="IPR003945">
    <property type="entry name" value="NU5C-like"/>
</dbReference>
<feature type="transmembrane region" description="Helical" evidence="6">
    <location>
        <begin position="397"/>
        <end position="415"/>
    </location>
</feature>
<gene>
    <name evidence="8" type="ORF">ACFSW5_24465</name>
</gene>
<evidence type="ECO:0000256" key="4">
    <source>
        <dbReference type="ARBA" id="ARBA00023136"/>
    </source>
</evidence>
<evidence type="ECO:0000256" key="5">
    <source>
        <dbReference type="RuleBase" id="RU000320"/>
    </source>
</evidence>
<dbReference type="EMBL" id="JBHUMY010000043">
    <property type="protein sequence ID" value="MFD2663396.1"/>
    <property type="molecule type" value="Genomic_DNA"/>
</dbReference>
<feature type="transmembrane region" description="Helical" evidence="6">
    <location>
        <begin position="172"/>
        <end position="194"/>
    </location>
</feature>
<keyword evidence="9" id="KW-1185">Reference proteome</keyword>
<feature type="transmembrane region" description="Helical" evidence="6">
    <location>
        <begin position="436"/>
        <end position="454"/>
    </location>
</feature>
<reference evidence="9" key="1">
    <citation type="journal article" date="2019" name="Int. J. Syst. Evol. Microbiol.">
        <title>The Global Catalogue of Microorganisms (GCM) 10K type strain sequencing project: providing services to taxonomists for standard genome sequencing and annotation.</title>
        <authorList>
            <consortium name="The Broad Institute Genomics Platform"/>
            <consortium name="The Broad Institute Genome Sequencing Center for Infectious Disease"/>
            <person name="Wu L."/>
            <person name="Ma J."/>
        </authorList>
    </citation>
    <scope>NUCLEOTIDE SEQUENCE [LARGE SCALE GENOMIC DNA]</scope>
    <source>
        <strain evidence="9">TISTR 1827</strain>
    </source>
</reference>
<name>A0ABW5R3N7_9BACL</name>
<evidence type="ECO:0000259" key="7">
    <source>
        <dbReference type="Pfam" id="PF00361"/>
    </source>
</evidence>
<dbReference type="InterPro" id="IPR001750">
    <property type="entry name" value="ND/Mrp_TM"/>
</dbReference>
<keyword evidence="4 6" id="KW-0472">Membrane</keyword>
<feature type="transmembrane region" description="Helical" evidence="6">
    <location>
        <begin position="365"/>
        <end position="385"/>
    </location>
</feature>
<comment type="caution">
    <text evidence="8">The sequence shown here is derived from an EMBL/GenBank/DDBJ whole genome shotgun (WGS) entry which is preliminary data.</text>
</comment>
<dbReference type="Proteomes" id="UP001597493">
    <property type="component" value="Unassembled WGS sequence"/>
</dbReference>
<evidence type="ECO:0000313" key="8">
    <source>
        <dbReference type="EMBL" id="MFD2663396.1"/>
    </source>
</evidence>
<dbReference type="PRINTS" id="PR01434">
    <property type="entry name" value="NADHDHGNASE5"/>
</dbReference>
<feature type="transmembrane region" description="Helical" evidence="6">
    <location>
        <begin position="117"/>
        <end position="136"/>
    </location>
</feature>